<dbReference type="InterPro" id="IPR029045">
    <property type="entry name" value="ClpP/crotonase-like_dom_sf"/>
</dbReference>
<dbReference type="InterPro" id="IPR005151">
    <property type="entry name" value="Tail-specific_protease"/>
</dbReference>
<dbReference type="Proteomes" id="UP001216139">
    <property type="component" value="Chromosome"/>
</dbReference>
<dbReference type="Pfam" id="PF03572">
    <property type="entry name" value="Peptidase_S41"/>
    <property type="match status" value="1"/>
</dbReference>
<dbReference type="SUPFAM" id="SSF52096">
    <property type="entry name" value="ClpP/crotonase"/>
    <property type="match status" value="1"/>
</dbReference>
<dbReference type="Gene3D" id="3.30.750.44">
    <property type="match status" value="1"/>
</dbReference>
<dbReference type="PANTHER" id="PTHR11261:SF3">
    <property type="entry name" value="RETINOL-BINDING PROTEIN 3"/>
    <property type="match status" value="1"/>
</dbReference>
<keyword evidence="3" id="KW-1185">Reference proteome</keyword>
<proteinExistence type="predicted"/>
<dbReference type="Pfam" id="PF11918">
    <property type="entry name" value="Peptidase_S41_N"/>
    <property type="match status" value="1"/>
</dbReference>
<evidence type="ECO:0000313" key="2">
    <source>
        <dbReference type="EMBL" id="WCT14371.1"/>
    </source>
</evidence>
<dbReference type="PANTHER" id="PTHR11261">
    <property type="entry name" value="INTERPHOTORECEPTOR RETINOID-BINDING PROTEIN"/>
    <property type="match status" value="1"/>
</dbReference>
<dbReference type="Gene3D" id="3.90.226.10">
    <property type="entry name" value="2-enoyl-CoA Hydratase, Chain A, domain 1"/>
    <property type="match status" value="1"/>
</dbReference>
<name>A0ABY7TD36_9SPHI</name>
<dbReference type="RefSeq" id="WP_273632852.1">
    <property type="nucleotide sequence ID" value="NZ_CP117167.1"/>
</dbReference>
<dbReference type="SMART" id="SM00245">
    <property type="entry name" value="TSPc"/>
    <property type="match status" value="1"/>
</dbReference>
<evidence type="ECO:0000259" key="1">
    <source>
        <dbReference type="SMART" id="SM00245"/>
    </source>
</evidence>
<gene>
    <name evidence="2" type="ORF">PQO05_10545</name>
</gene>
<accession>A0ABY7TD36</accession>
<feature type="domain" description="Tail specific protease" evidence="1">
    <location>
        <begin position="122"/>
        <end position="318"/>
    </location>
</feature>
<protein>
    <submittedName>
        <fullName evidence="2">S41 family peptidase</fullName>
    </submittedName>
</protein>
<dbReference type="CDD" id="cd07563">
    <property type="entry name" value="Peptidase_S41_IRBP"/>
    <property type="match status" value="1"/>
</dbReference>
<evidence type="ECO:0000313" key="3">
    <source>
        <dbReference type="Proteomes" id="UP001216139"/>
    </source>
</evidence>
<dbReference type="EMBL" id="CP117167">
    <property type="protein sequence ID" value="WCT14371.1"/>
    <property type="molecule type" value="Genomic_DNA"/>
</dbReference>
<organism evidence="2 3">
    <name type="scientific">Mucilaginibacter jinjuensis</name>
    <dbReference type="NCBI Taxonomy" id="1176721"/>
    <lineage>
        <taxon>Bacteria</taxon>
        <taxon>Pseudomonadati</taxon>
        <taxon>Bacteroidota</taxon>
        <taxon>Sphingobacteriia</taxon>
        <taxon>Sphingobacteriales</taxon>
        <taxon>Sphingobacteriaceae</taxon>
        <taxon>Mucilaginibacter</taxon>
    </lineage>
</organism>
<sequence>MNSRYPFTPVVSCLFIITIILFFSPHYVNAQSVNKTDAREIVEKLTAALIERYPFPEISIQYQNALLKNERDGKYLNLTEQRLAEQLTADLQQVHRDVHLHVLQNESQYKNLTSPAYAANNSGSELEQLQRQNYGFRNVDLDPLSSVAYINIPGGFYATQEAFDIAAAAMNMAAYSKYIIVDIRANGGGSGQMGRFLASYFYNAGDEQFYLNGFYKDRSRDEQEWTYAYVPGKRNPAAKVYILIGPGTGSAAEGFAYAMQKLHRATVVGEASAGAGIAGSFVPLKDNLIVFLPFKMVVGPNSQVGWEGTGVLPDSVTTGKDALAETRRFIWQDILNKSADSILKASVQWQLEDSKINPNDKIAKCYQEIAGKYDDTHLVVSHQGKLFWQIHEPGKPIREFEMLEVKPDVFTVIDLNKSYGTNSTRVYIQRKASGRLNKLTEKILLPNGSIYTDPRNFQQR</sequence>
<reference evidence="2 3" key="1">
    <citation type="submission" date="2023-02" db="EMBL/GenBank/DDBJ databases">
        <title>Genome sequence of Mucilaginibacter jinjuensis strain KACC 16571.</title>
        <authorList>
            <person name="Kim S."/>
            <person name="Heo J."/>
            <person name="Kwon S.-W."/>
        </authorList>
    </citation>
    <scope>NUCLEOTIDE SEQUENCE [LARGE SCALE GENOMIC DNA]</scope>
    <source>
        <strain evidence="2 3">KACC 16571</strain>
    </source>
</reference>